<dbReference type="Proteomes" id="UP000886653">
    <property type="component" value="Unassembled WGS sequence"/>
</dbReference>
<evidence type="ECO:0000313" key="2">
    <source>
        <dbReference type="Proteomes" id="UP000886653"/>
    </source>
</evidence>
<keyword evidence="2" id="KW-1185">Reference proteome</keyword>
<protein>
    <submittedName>
        <fullName evidence="1">Uncharacterized protein</fullName>
    </submittedName>
</protein>
<name>A0A9P6N9D4_9BASI</name>
<reference evidence="1" key="1">
    <citation type="submission" date="2013-11" db="EMBL/GenBank/DDBJ databases">
        <title>Genome sequence of the fusiform rust pathogen reveals effectors for host alternation and coevolution with pine.</title>
        <authorList>
            <consortium name="DOE Joint Genome Institute"/>
            <person name="Smith K."/>
            <person name="Pendleton A."/>
            <person name="Kubisiak T."/>
            <person name="Anderson C."/>
            <person name="Salamov A."/>
            <person name="Aerts A."/>
            <person name="Riley R."/>
            <person name="Clum A."/>
            <person name="Lindquist E."/>
            <person name="Ence D."/>
            <person name="Campbell M."/>
            <person name="Kronenberg Z."/>
            <person name="Feau N."/>
            <person name="Dhillon B."/>
            <person name="Hamelin R."/>
            <person name="Burleigh J."/>
            <person name="Smith J."/>
            <person name="Yandell M."/>
            <person name="Nelson C."/>
            <person name="Grigoriev I."/>
            <person name="Davis J."/>
        </authorList>
    </citation>
    <scope>NUCLEOTIDE SEQUENCE</scope>
    <source>
        <strain evidence="1">G11</strain>
    </source>
</reference>
<organism evidence="1 2">
    <name type="scientific">Cronartium quercuum f. sp. fusiforme G11</name>
    <dbReference type="NCBI Taxonomy" id="708437"/>
    <lineage>
        <taxon>Eukaryota</taxon>
        <taxon>Fungi</taxon>
        <taxon>Dikarya</taxon>
        <taxon>Basidiomycota</taxon>
        <taxon>Pucciniomycotina</taxon>
        <taxon>Pucciniomycetes</taxon>
        <taxon>Pucciniales</taxon>
        <taxon>Coleosporiaceae</taxon>
        <taxon>Cronartium</taxon>
    </lineage>
</organism>
<dbReference type="AlphaFoldDB" id="A0A9P6N9D4"/>
<accession>A0A9P6N9D4</accession>
<proteinExistence type="predicted"/>
<comment type="caution">
    <text evidence="1">The sequence shown here is derived from an EMBL/GenBank/DDBJ whole genome shotgun (WGS) entry which is preliminary data.</text>
</comment>
<evidence type="ECO:0000313" key="1">
    <source>
        <dbReference type="EMBL" id="KAG0142391.1"/>
    </source>
</evidence>
<dbReference type="EMBL" id="MU167350">
    <property type="protein sequence ID" value="KAG0142391.1"/>
    <property type="molecule type" value="Genomic_DNA"/>
</dbReference>
<gene>
    <name evidence="1" type="ORF">CROQUDRAFT_97620</name>
</gene>
<sequence>MIATVLGSYIEHLEVLTDLRNTSKKHTENPGITNQAISQKTMSKSSLEELQVLTEDLSPSAITSQPAIQFEYAASEDTGLAERFIADDLELLAKISGFNYQPKNTVETNKHIGKQATNPHDPHYDTQVVELGTQHESCAPWQVAPEVMDPVMDLDLEVGTQVSHLI</sequence>